<dbReference type="EMBL" id="AP025028">
    <property type="protein sequence ID" value="BDA77723.1"/>
    <property type="molecule type" value="Genomic_DNA"/>
</dbReference>
<dbReference type="PANTHER" id="PTHR34580">
    <property type="match status" value="1"/>
</dbReference>
<dbReference type="InterPro" id="IPR026881">
    <property type="entry name" value="WYL_dom"/>
</dbReference>
<proteinExistence type="predicted"/>
<name>A0ABM7UGH4_9LEPT</name>
<dbReference type="Proteomes" id="UP000245263">
    <property type="component" value="Chromosome 1"/>
</dbReference>
<accession>A0ABM7UGH4</accession>
<dbReference type="PROSITE" id="PS52050">
    <property type="entry name" value="WYL"/>
    <property type="match status" value="1"/>
</dbReference>
<gene>
    <name evidence="2" type="ORF">LPTSP3_g06530</name>
</gene>
<sequence length="334" mass="39758">MAEMITEDDFPMIEVKKMNETEVRLFALLFNLLREPKGISFQRFRKIMPRYYRNEDIDSDRKKLYRDLGQLKSMGFNIKVANFGYQSEDHFPYYLEKESLESVLKFSDEELEFLSRKLCEVENQDNETLLSLSQKLFSKNLELYPKGIKINKRKKESDANEETDLIKVIQSIKDKRALVIRYAGKERIIEPYRLIRKNSEDFYLLAYDRSRKNLRRFILPRIEVKKDLREDFISNKKITDKDMNFHPLGFDVHEEEKLQISVANHYLDSLETFLNGYPYSLDENTFTIQTTNKAALFPFFTKYPDALQTSVENPFCVSFQNHLKQILETYKSVV</sequence>
<feature type="domain" description="WYL" evidence="1">
    <location>
        <begin position="168"/>
        <end position="223"/>
    </location>
</feature>
<evidence type="ECO:0000313" key="2">
    <source>
        <dbReference type="EMBL" id="BDA77723.1"/>
    </source>
</evidence>
<dbReference type="RefSeq" id="WP_242935334.1">
    <property type="nucleotide sequence ID" value="NZ_AP025028.1"/>
</dbReference>
<evidence type="ECO:0000259" key="1">
    <source>
        <dbReference type="Pfam" id="PF13280"/>
    </source>
</evidence>
<dbReference type="Pfam" id="PF13280">
    <property type="entry name" value="WYL"/>
    <property type="match status" value="1"/>
</dbReference>
<organism evidence="2 3">
    <name type="scientific">Leptospira kobayashii</name>
    <dbReference type="NCBI Taxonomy" id="1917830"/>
    <lineage>
        <taxon>Bacteria</taxon>
        <taxon>Pseudomonadati</taxon>
        <taxon>Spirochaetota</taxon>
        <taxon>Spirochaetia</taxon>
        <taxon>Leptospirales</taxon>
        <taxon>Leptospiraceae</taxon>
        <taxon>Leptospira</taxon>
    </lineage>
</organism>
<dbReference type="InterPro" id="IPR051534">
    <property type="entry name" value="CBASS_pafABC_assoc_protein"/>
</dbReference>
<reference evidence="2 3" key="1">
    <citation type="submission" date="2021-08" db="EMBL/GenBank/DDBJ databases">
        <title>Complete genome sequence of Leptospira kobayashii strain E30.</title>
        <authorList>
            <person name="Nakao R."/>
            <person name="Nakamura S."/>
            <person name="Masuzawa T."/>
            <person name="Koizumi N."/>
        </authorList>
    </citation>
    <scope>NUCLEOTIDE SEQUENCE [LARGE SCALE GENOMIC DNA]</scope>
    <source>
        <strain evidence="2 3">E30</strain>
    </source>
</reference>
<dbReference type="PANTHER" id="PTHR34580:SF3">
    <property type="entry name" value="PROTEIN PAFB"/>
    <property type="match status" value="1"/>
</dbReference>
<keyword evidence="3" id="KW-1185">Reference proteome</keyword>
<protein>
    <submittedName>
        <fullName evidence="2">WYL domain-containing protein</fullName>
    </submittedName>
</protein>
<evidence type="ECO:0000313" key="3">
    <source>
        <dbReference type="Proteomes" id="UP000245263"/>
    </source>
</evidence>